<accession>A0A835ZGB2</accession>
<dbReference type="GO" id="GO:0005737">
    <property type="term" value="C:cytoplasm"/>
    <property type="evidence" value="ECO:0007669"/>
    <property type="project" value="InterPro"/>
</dbReference>
<dbReference type="Pfam" id="PF06426">
    <property type="entry name" value="SATase_N"/>
    <property type="match status" value="1"/>
</dbReference>
<gene>
    <name evidence="6" type="ORF">JKP88DRAFT_205254</name>
</gene>
<dbReference type="CDD" id="cd03354">
    <property type="entry name" value="LbH_SAT"/>
    <property type="match status" value="1"/>
</dbReference>
<keyword evidence="4" id="KW-0732">Signal</keyword>
<evidence type="ECO:0000313" key="6">
    <source>
        <dbReference type="EMBL" id="KAG5190775.1"/>
    </source>
</evidence>
<feature type="chain" id="PRO_5033003456" evidence="4">
    <location>
        <begin position="25"/>
        <end position="275"/>
    </location>
</feature>
<dbReference type="InterPro" id="IPR045304">
    <property type="entry name" value="LbH_SAT"/>
</dbReference>
<name>A0A835ZGB2_9STRA</name>
<evidence type="ECO:0000256" key="4">
    <source>
        <dbReference type="SAM" id="SignalP"/>
    </source>
</evidence>
<dbReference type="InterPro" id="IPR042122">
    <property type="entry name" value="Ser_AcTrfase_N_sf"/>
</dbReference>
<dbReference type="GO" id="GO:0006535">
    <property type="term" value="P:cysteine biosynthetic process from serine"/>
    <property type="evidence" value="ECO:0007669"/>
    <property type="project" value="InterPro"/>
</dbReference>
<sequence length="275" mass="29123">MDLRGNTAVALWTVICVEGRVACAQDQDISAMLHSNVLSHDRLADAVTVLLANKLATPFIGAMEVGTIMTEMFEADPEVEEIMAADILAHALRDSDDGTDLLSVLLFHKGFHALATYRLAHWLWQQGRRQLARFFQSVNSEVCAADIHPASRIGRGIFLASGCDVVIGETAVVGNNVIIHSGVTLGGTGKERGDRHPKVADGVQIGVSASVLGNIKVGEGAHVGSCSVVVKEILPYTANKGVPSKLAGWLVCDVEAGGNLVAGQHPMMVVEATKK</sequence>
<dbReference type="InterPro" id="IPR011004">
    <property type="entry name" value="Trimer_LpxA-like_sf"/>
</dbReference>
<dbReference type="InterPro" id="IPR010493">
    <property type="entry name" value="Ser_AcTrfase_N"/>
</dbReference>
<dbReference type="PROSITE" id="PS00101">
    <property type="entry name" value="HEXAPEP_TRANSFERASES"/>
    <property type="match status" value="1"/>
</dbReference>
<dbReference type="OrthoDB" id="25818at2759"/>
<comment type="caution">
    <text evidence="6">The sequence shown here is derived from an EMBL/GenBank/DDBJ whole genome shotgun (WGS) entry which is preliminary data.</text>
</comment>
<evidence type="ECO:0000256" key="1">
    <source>
        <dbReference type="ARBA" id="ARBA00022605"/>
    </source>
</evidence>
<organism evidence="6 7">
    <name type="scientific">Tribonema minus</name>
    <dbReference type="NCBI Taxonomy" id="303371"/>
    <lineage>
        <taxon>Eukaryota</taxon>
        <taxon>Sar</taxon>
        <taxon>Stramenopiles</taxon>
        <taxon>Ochrophyta</taxon>
        <taxon>PX clade</taxon>
        <taxon>Xanthophyceae</taxon>
        <taxon>Tribonematales</taxon>
        <taxon>Tribonemataceae</taxon>
        <taxon>Tribonema</taxon>
    </lineage>
</organism>
<evidence type="ECO:0000313" key="7">
    <source>
        <dbReference type="Proteomes" id="UP000664859"/>
    </source>
</evidence>
<dbReference type="GO" id="GO:0009001">
    <property type="term" value="F:serine O-acetyltransferase activity"/>
    <property type="evidence" value="ECO:0007669"/>
    <property type="project" value="InterPro"/>
</dbReference>
<feature type="domain" description="Serine acetyltransferase N-terminal" evidence="5">
    <location>
        <begin position="11"/>
        <end position="116"/>
    </location>
</feature>
<evidence type="ECO:0000259" key="5">
    <source>
        <dbReference type="SMART" id="SM00971"/>
    </source>
</evidence>
<dbReference type="Gene3D" id="1.10.3130.10">
    <property type="entry name" value="serine acetyltransferase, domain 1"/>
    <property type="match status" value="1"/>
</dbReference>
<protein>
    <submittedName>
        <fullName evidence="6">Serine acetyltransferase</fullName>
    </submittedName>
</protein>
<evidence type="ECO:0000256" key="2">
    <source>
        <dbReference type="ARBA" id="ARBA00022679"/>
    </source>
</evidence>
<feature type="signal peptide" evidence="4">
    <location>
        <begin position="1"/>
        <end position="24"/>
    </location>
</feature>
<dbReference type="SUPFAM" id="SSF51161">
    <property type="entry name" value="Trimeric LpxA-like enzymes"/>
    <property type="match status" value="1"/>
</dbReference>
<dbReference type="EMBL" id="JAFCMP010000028">
    <property type="protein sequence ID" value="KAG5190775.1"/>
    <property type="molecule type" value="Genomic_DNA"/>
</dbReference>
<reference evidence="6" key="1">
    <citation type="submission" date="2021-02" db="EMBL/GenBank/DDBJ databases">
        <title>First Annotated Genome of the Yellow-green Alga Tribonema minus.</title>
        <authorList>
            <person name="Mahan K.M."/>
        </authorList>
    </citation>
    <scope>NUCLEOTIDE SEQUENCE</scope>
    <source>
        <strain evidence="6">UTEX B ZZ1240</strain>
    </source>
</reference>
<dbReference type="AlphaFoldDB" id="A0A835ZGB2"/>
<keyword evidence="1" id="KW-0028">Amino-acid biosynthesis</keyword>
<keyword evidence="3" id="KW-0012">Acyltransferase</keyword>
<keyword evidence="2 6" id="KW-0808">Transferase</keyword>
<dbReference type="SMART" id="SM00971">
    <property type="entry name" value="SATase_N"/>
    <property type="match status" value="1"/>
</dbReference>
<dbReference type="Proteomes" id="UP000664859">
    <property type="component" value="Unassembled WGS sequence"/>
</dbReference>
<dbReference type="UniPathway" id="UPA00136">
    <property type="reaction ID" value="UER00199"/>
</dbReference>
<dbReference type="InterPro" id="IPR018357">
    <property type="entry name" value="Hexapep_transf_CS"/>
</dbReference>
<keyword evidence="7" id="KW-1185">Reference proteome</keyword>
<dbReference type="PANTHER" id="PTHR42811">
    <property type="entry name" value="SERINE ACETYLTRANSFERASE"/>
    <property type="match status" value="1"/>
</dbReference>
<proteinExistence type="predicted"/>
<dbReference type="Gene3D" id="2.160.10.10">
    <property type="entry name" value="Hexapeptide repeat proteins"/>
    <property type="match status" value="1"/>
</dbReference>
<evidence type="ECO:0000256" key="3">
    <source>
        <dbReference type="ARBA" id="ARBA00023315"/>
    </source>
</evidence>